<organism evidence="2">
    <name type="scientific">marine sediment metagenome</name>
    <dbReference type="NCBI Taxonomy" id="412755"/>
    <lineage>
        <taxon>unclassified sequences</taxon>
        <taxon>metagenomes</taxon>
        <taxon>ecological metagenomes</taxon>
    </lineage>
</organism>
<keyword evidence="1" id="KW-0812">Transmembrane</keyword>
<name>A0A0F9SA72_9ZZZZ</name>
<gene>
    <name evidence="2" type="ORF">LCGC14_0799140</name>
</gene>
<feature type="transmembrane region" description="Helical" evidence="1">
    <location>
        <begin position="30"/>
        <end position="55"/>
    </location>
</feature>
<evidence type="ECO:0000313" key="2">
    <source>
        <dbReference type="EMBL" id="KKN33891.1"/>
    </source>
</evidence>
<evidence type="ECO:0000256" key="1">
    <source>
        <dbReference type="SAM" id="Phobius"/>
    </source>
</evidence>
<comment type="caution">
    <text evidence="2">The sequence shown here is derived from an EMBL/GenBank/DDBJ whole genome shotgun (WGS) entry which is preliminary data.</text>
</comment>
<accession>A0A0F9SA72</accession>
<dbReference type="AlphaFoldDB" id="A0A0F9SA72"/>
<proteinExistence type="predicted"/>
<keyword evidence="1" id="KW-1133">Transmembrane helix</keyword>
<sequence length="56" mass="6151">MIAVTGGILLAWMIINIIRAGEVGNTLRVLWRIAWVGGLIVLALYLLLWAGVSIFE</sequence>
<dbReference type="EMBL" id="LAZR01002143">
    <property type="protein sequence ID" value="KKN33891.1"/>
    <property type="molecule type" value="Genomic_DNA"/>
</dbReference>
<protein>
    <submittedName>
        <fullName evidence="2">Uncharacterized protein</fullName>
    </submittedName>
</protein>
<reference evidence="2" key="1">
    <citation type="journal article" date="2015" name="Nature">
        <title>Complex archaea that bridge the gap between prokaryotes and eukaryotes.</title>
        <authorList>
            <person name="Spang A."/>
            <person name="Saw J.H."/>
            <person name="Jorgensen S.L."/>
            <person name="Zaremba-Niedzwiedzka K."/>
            <person name="Martijn J."/>
            <person name="Lind A.E."/>
            <person name="van Eijk R."/>
            <person name="Schleper C."/>
            <person name="Guy L."/>
            <person name="Ettema T.J."/>
        </authorList>
    </citation>
    <scope>NUCLEOTIDE SEQUENCE</scope>
</reference>
<keyword evidence="1" id="KW-0472">Membrane</keyword>